<feature type="transmembrane region" description="Helical" evidence="1">
    <location>
        <begin position="21"/>
        <end position="46"/>
    </location>
</feature>
<keyword evidence="3" id="KW-1185">Reference proteome</keyword>
<accession>A0A7H0G1T8</accession>
<proteinExistence type="predicted"/>
<organism evidence="2 3">
    <name type="scientific">Agrilutibacter terrestris</name>
    <dbReference type="NCBI Taxonomy" id="2865112"/>
    <lineage>
        <taxon>Bacteria</taxon>
        <taxon>Pseudomonadati</taxon>
        <taxon>Pseudomonadota</taxon>
        <taxon>Gammaproteobacteria</taxon>
        <taxon>Lysobacterales</taxon>
        <taxon>Lysobacteraceae</taxon>
        <taxon>Agrilutibacter</taxon>
    </lineage>
</organism>
<evidence type="ECO:0000313" key="2">
    <source>
        <dbReference type="EMBL" id="QNP42254.1"/>
    </source>
</evidence>
<dbReference type="AlphaFoldDB" id="A0A7H0G1T8"/>
<protein>
    <submittedName>
        <fullName evidence="2">DUF2474 family protein</fullName>
    </submittedName>
</protein>
<keyword evidence="1" id="KW-1133">Transmembrane helix</keyword>
<keyword evidence="1" id="KW-0812">Transmembrane</keyword>
<evidence type="ECO:0000256" key="1">
    <source>
        <dbReference type="SAM" id="Phobius"/>
    </source>
</evidence>
<keyword evidence="1" id="KW-0472">Membrane</keyword>
<dbReference type="Proteomes" id="UP000516018">
    <property type="component" value="Chromosome"/>
</dbReference>
<gene>
    <name evidence="2" type="ORF">H8B22_00090</name>
</gene>
<name>A0A7H0G1T8_9GAMM</name>
<dbReference type="EMBL" id="CP060820">
    <property type="protein sequence ID" value="QNP42254.1"/>
    <property type="molecule type" value="Genomic_DNA"/>
</dbReference>
<reference evidence="2 3" key="1">
    <citation type="submission" date="2020-08" db="EMBL/GenBank/DDBJ databases">
        <title>Lysobacter sp. II4 sp. nov., isolated from soil.</title>
        <authorList>
            <person name="Woo C.Y."/>
            <person name="Kim J."/>
        </authorList>
    </citation>
    <scope>NUCLEOTIDE SEQUENCE [LARGE SCALE GENOMIC DNA]</scope>
    <source>
        <strain evidence="2 3">II4</strain>
    </source>
</reference>
<sequence>MNRQDEPPKQRSRLHKTKWFVLLWAGGVLATLLVAGVFKLLMLGAVKQW</sequence>
<evidence type="ECO:0000313" key="3">
    <source>
        <dbReference type="Proteomes" id="UP000516018"/>
    </source>
</evidence>
<dbReference type="RefSeq" id="WP_187713687.1">
    <property type="nucleotide sequence ID" value="NZ_CP060820.1"/>
</dbReference>
<dbReference type="KEGG" id="lsx:H8B22_00090"/>